<keyword evidence="6" id="KW-0407">Ion channel</keyword>
<feature type="compositionally biased region" description="Basic and acidic residues" evidence="7">
    <location>
        <begin position="500"/>
        <end position="510"/>
    </location>
</feature>
<sequence>MTVSYNLDVSSVSFLNFFKVLFRWRGSVWKSVWTELLLWIMLYYIVYCTYWYTLSSAGQQIFRELVQPISDHLDQCVPLTFMLAFFVTVIVDRWKNIFANIGFIENTALAIATLIRGDSPEIVLSRRTIIRYLVLSQVLVFRDISLKVRRRFPNTDSIIKAGFMLEHEAIELDEVNCVYNKYWVPINWASAILHKMFAEGKITAAPLFNSAWQEIKSFRSNMALLCNFDWVPIPLAYPQVIFVAVRFYFFMCLFSRQHLDHQVVSIDLYFPLLTVFQFIFFMGWLKVAEGLLNPLGEDDDDFECNFLIDKNIATGMAIVDQTYDHFPEMRQDKFAEPEFSPFYPEKVINTGTDHALVGSAQTVTLAEPNDNIDMMKVDLNSHLVKGIERKPSTFRRLSSAFGGMRARSHSVQPATPVKLEPESPFSQSLCPQRPYGAFELSNGFKSAFQNSYSQSHLPKLVEEDGISVKSHVLDDEEPPKNKPSVDSELGPSTPLPFDSHITDDLRKMKF</sequence>
<comment type="function">
    <text evidence="6">Forms chloride channels.</text>
</comment>
<dbReference type="Pfam" id="PF01062">
    <property type="entry name" value="Bestrophin"/>
    <property type="match status" value="1"/>
</dbReference>
<evidence type="ECO:0000256" key="1">
    <source>
        <dbReference type="ARBA" id="ARBA00004141"/>
    </source>
</evidence>
<dbReference type="GO" id="GO:0005254">
    <property type="term" value="F:chloride channel activity"/>
    <property type="evidence" value="ECO:0007669"/>
    <property type="project" value="UniProtKB-KW"/>
</dbReference>
<dbReference type="InterPro" id="IPR000615">
    <property type="entry name" value="Bestrophin"/>
</dbReference>
<comment type="caution">
    <text evidence="8">The sequence shown here is derived from an EMBL/GenBank/DDBJ whole genome shotgun (WGS) entry which is preliminary data.</text>
</comment>
<dbReference type="EMBL" id="CADEPM010000007">
    <property type="protein sequence ID" value="CAB3408541.1"/>
    <property type="molecule type" value="Genomic_DNA"/>
</dbReference>
<keyword evidence="9" id="KW-1185">Reference proteome</keyword>
<keyword evidence="6" id="KW-0869">Chloride channel</keyword>
<keyword evidence="6" id="KW-0813">Transport</keyword>
<keyword evidence="2 6" id="KW-0812">Transmembrane</keyword>
<evidence type="ECO:0000256" key="5">
    <source>
        <dbReference type="ARBA" id="ARBA00034769"/>
    </source>
</evidence>
<keyword evidence="6" id="KW-0868">Chloride</keyword>
<dbReference type="InterPro" id="IPR021134">
    <property type="entry name" value="Bestrophin-like"/>
</dbReference>
<keyword evidence="6" id="KW-1003">Cell membrane</keyword>
<dbReference type="PANTHER" id="PTHR10736">
    <property type="entry name" value="BESTROPHIN"/>
    <property type="match status" value="1"/>
</dbReference>
<gene>
    <name evidence="8" type="ORF">CBOVIS_LOCUS10312</name>
</gene>
<feature type="transmembrane region" description="Helical" evidence="6">
    <location>
        <begin position="266"/>
        <end position="285"/>
    </location>
</feature>
<dbReference type="GO" id="GO:0034707">
    <property type="term" value="C:chloride channel complex"/>
    <property type="evidence" value="ECO:0007669"/>
    <property type="project" value="UniProtKB-KW"/>
</dbReference>
<feature type="region of interest" description="Disordered" evidence="7">
    <location>
        <begin position="405"/>
        <end position="426"/>
    </location>
</feature>
<evidence type="ECO:0000256" key="7">
    <source>
        <dbReference type="SAM" id="MobiDB-lite"/>
    </source>
</evidence>
<name>A0A8S1F3J8_9PELO</name>
<dbReference type="GO" id="GO:0005886">
    <property type="term" value="C:plasma membrane"/>
    <property type="evidence" value="ECO:0007669"/>
    <property type="project" value="UniProtKB-SubCell"/>
</dbReference>
<dbReference type="AlphaFoldDB" id="A0A8S1F3J8"/>
<evidence type="ECO:0000256" key="2">
    <source>
        <dbReference type="ARBA" id="ARBA00022692"/>
    </source>
</evidence>
<evidence type="ECO:0000313" key="8">
    <source>
        <dbReference type="EMBL" id="CAB3408541.1"/>
    </source>
</evidence>
<comment type="subcellular location">
    <subcellularLocation>
        <location evidence="6">Cell membrane</location>
        <topology evidence="6">Multi-pass membrane protein</topology>
    </subcellularLocation>
    <subcellularLocation>
        <location evidence="1">Membrane</location>
        <topology evidence="1">Multi-pass membrane protein</topology>
    </subcellularLocation>
</comment>
<evidence type="ECO:0000256" key="6">
    <source>
        <dbReference type="RuleBase" id="RU363126"/>
    </source>
</evidence>
<dbReference type="PANTHER" id="PTHR10736:SF58">
    <property type="entry name" value="BESTROPHIN HOMOLOG-RELATED"/>
    <property type="match status" value="1"/>
</dbReference>
<protein>
    <recommendedName>
        <fullName evidence="6">Bestrophin homolog</fullName>
    </recommendedName>
</protein>
<organism evidence="8 9">
    <name type="scientific">Caenorhabditis bovis</name>
    <dbReference type="NCBI Taxonomy" id="2654633"/>
    <lineage>
        <taxon>Eukaryota</taxon>
        <taxon>Metazoa</taxon>
        <taxon>Ecdysozoa</taxon>
        <taxon>Nematoda</taxon>
        <taxon>Chromadorea</taxon>
        <taxon>Rhabditida</taxon>
        <taxon>Rhabditina</taxon>
        <taxon>Rhabditomorpha</taxon>
        <taxon>Rhabditoidea</taxon>
        <taxon>Rhabditidae</taxon>
        <taxon>Peloderinae</taxon>
        <taxon>Caenorhabditis</taxon>
    </lineage>
</organism>
<keyword evidence="3 6" id="KW-1133">Transmembrane helix</keyword>
<keyword evidence="4 6" id="KW-0472">Membrane</keyword>
<accession>A0A8S1F3J8</accession>
<reference evidence="8 9" key="1">
    <citation type="submission" date="2020-04" db="EMBL/GenBank/DDBJ databases">
        <authorList>
            <person name="Laetsch R D."/>
            <person name="Stevens L."/>
            <person name="Kumar S."/>
            <person name="Blaxter L. M."/>
        </authorList>
    </citation>
    <scope>NUCLEOTIDE SEQUENCE [LARGE SCALE GENOMIC DNA]</scope>
</reference>
<feature type="transmembrane region" description="Helical" evidence="6">
    <location>
        <begin position="235"/>
        <end position="254"/>
    </location>
</feature>
<evidence type="ECO:0000313" key="9">
    <source>
        <dbReference type="Proteomes" id="UP000494206"/>
    </source>
</evidence>
<evidence type="ECO:0000256" key="4">
    <source>
        <dbReference type="ARBA" id="ARBA00023136"/>
    </source>
</evidence>
<feature type="region of interest" description="Disordered" evidence="7">
    <location>
        <begin position="470"/>
        <end position="510"/>
    </location>
</feature>
<dbReference type="Proteomes" id="UP000494206">
    <property type="component" value="Unassembled WGS sequence"/>
</dbReference>
<evidence type="ECO:0000256" key="3">
    <source>
        <dbReference type="ARBA" id="ARBA00022989"/>
    </source>
</evidence>
<dbReference type="OrthoDB" id="201595at2759"/>
<feature type="transmembrane region" description="Helical" evidence="6">
    <location>
        <begin position="32"/>
        <end position="52"/>
    </location>
</feature>
<keyword evidence="6" id="KW-0406">Ion transport</keyword>
<proteinExistence type="inferred from homology"/>
<comment type="similarity">
    <text evidence="5 6">Belongs to the anion channel-forming bestrophin (TC 1.A.46) family. Calcium-sensitive chloride channel subfamily.</text>
</comment>